<proteinExistence type="predicted"/>
<evidence type="ECO:0000313" key="2">
    <source>
        <dbReference type="EMBL" id="PNZ69464.1"/>
    </source>
</evidence>
<dbReference type="SUPFAM" id="SSF48452">
    <property type="entry name" value="TPR-like"/>
    <property type="match status" value="2"/>
</dbReference>
<feature type="repeat" description="TPR" evidence="1">
    <location>
        <begin position="16"/>
        <end position="49"/>
    </location>
</feature>
<evidence type="ECO:0000313" key="3">
    <source>
        <dbReference type="Proteomes" id="UP000242470"/>
    </source>
</evidence>
<evidence type="ECO:0008006" key="4">
    <source>
        <dbReference type="Google" id="ProtNLM"/>
    </source>
</evidence>
<dbReference type="InterPro" id="IPR011990">
    <property type="entry name" value="TPR-like_helical_dom_sf"/>
</dbReference>
<name>A0AAP8PQV8_9STAP</name>
<dbReference type="InterPro" id="IPR019734">
    <property type="entry name" value="TPR_rpt"/>
</dbReference>
<dbReference type="EMBL" id="PPQW01000003">
    <property type="protein sequence ID" value="PNZ69464.1"/>
    <property type="molecule type" value="Genomic_DNA"/>
</dbReference>
<comment type="caution">
    <text evidence="2">The sequence shown here is derived from an EMBL/GenBank/DDBJ whole genome shotgun (WGS) entry which is preliminary data.</text>
</comment>
<gene>
    <name evidence="2" type="ORF">CD158_00855</name>
</gene>
<reference evidence="2 3" key="1">
    <citation type="submission" date="2017-08" db="EMBL/GenBank/DDBJ databases">
        <title>Draft genome sequences of 64 type strains of genus Staph aureus.</title>
        <authorList>
            <person name="Cole K."/>
            <person name="Golubchik T."/>
            <person name="Russell J."/>
            <person name="Foster D."/>
            <person name="Llewelyn M."/>
            <person name="Wilson D."/>
            <person name="Crook D."/>
            <person name="Paul J."/>
        </authorList>
    </citation>
    <scope>NUCLEOTIDE SEQUENCE [LARGE SCALE GENOMIC DNA]</scope>
    <source>
        <strain evidence="2 3">NCTC 12101</strain>
    </source>
</reference>
<dbReference type="RefSeq" id="WP_059106883.1">
    <property type="nucleotide sequence ID" value="NZ_AP024589.1"/>
</dbReference>
<accession>A0AAP8PQV8</accession>
<dbReference type="AlphaFoldDB" id="A0AAP8PQV8"/>
<dbReference type="PROSITE" id="PS50005">
    <property type="entry name" value="TPR"/>
    <property type="match status" value="1"/>
</dbReference>
<dbReference type="SMART" id="SM00028">
    <property type="entry name" value="TPR"/>
    <property type="match status" value="2"/>
</dbReference>
<dbReference type="Proteomes" id="UP000242470">
    <property type="component" value="Unassembled WGS sequence"/>
</dbReference>
<organism evidence="2 3">
    <name type="scientific">Staphylococcus auricularis</name>
    <dbReference type="NCBI Taxonomy" id="29379"/>
    <lineage>
        <taxon>Bacteria</taxon>
        <taxon>Bacillati</taxon>
        <taxon>Bacillota</taxon>
        <taxon>Bacilli</taxon>
        <taxon>Bacillales</taxon>
        <taxon>Staphylococcaceae</taxon>
        <taxon>Staphylococcus</taxon>
    </lineage>
</organism>
<keyword evidence="1" id="KW-0802">TPR repeat</keyword>
<sequence length="479" mass="56814">MAQQQHHNVISMTLDTDFYRKMAEQRYLQQDYKKAATYFKKVLDSSPQDLDAQVKYSTCLVHNGESSQAENIYFENIVNKRYVEESYYQLSQLNIDLNDPNKAFLFGMNYVIVSGDEDYQAELESMFEVRYHTPQKIETESRLFAVQIIFQYLFGQGRLPEARRYLLDQEEEIKNHRIIRNLLAMCYLYLSEYDMAKTILESLLAEDSTDVNALCHYTLLLHNIKDEKAPKYLNILKKVAPMNDDESFKVGIVLSYLKEYEASQQLLLPLYKKGKFQSLQLFNALSFNSYYLGNVEESEMYWSKLRRLTPIHIGFPPWIIEQSKSFFNLHIMPFLMSDDSHYRLYGIFLLNQLKGREVLMTEEIWSILESMGDYEKLYLSYLIQDLKLTKIDFIHRGLVMIYENDWFSDEEDLLVAWIDQAEAIIDDKADLEHETPYVAAFIYLFYQQDERKMTKKQLTEEFDISMYQLNKVVDYLLSI</sequence>
<dbReference type="Pfam" id="PF14559">
    <property type="entry name" value="TPR_19"/>
    <property type="match status" value="1"/>
</dbReference>
<evidence type="ECO:0000256" key="1">
    <source>
        <dbReference type="PROSITE-ProRule" id="PRU00339"/>
    </source>
</evidence>
<dbReference type="Gene3D" id="1.25.40.10">
    <property type="entry name" value="Tetratricopeptide repeat domain"/>
    <property type="match status" value="2"/>
</dbReference>
<protein>
    <recommendedName>
        <fullName evidence="4">TPR domain protein</fullName>
    </recommendedName>
</protein>
<dbReference type="GeneID" id="64982785"/>